<dbReference type="STRING" id="483218.BACPEC_02197"/>
<dbReference type="HOGENOM" id="CLU_3164788_0_0_9"/>
<protein>
    <submittedName>
        <fullName evidence="1">Uncharacterized protein</fullName>
    </submittedName>
</protein>
<dbReference type="AlphaFoldDB" id="B7ASY8"/>
<sequence length="47" mass="5586">MIYSIFLLLLLMLSNPFLALRGQEKLQFNTLIIFEIANSFKLFFFLL</sequence>
<comment type="caution">
    <text evidence="1">The sequence shown here is derived from an EMBL/GenBank/DDBJ whole genome shotgun (WGS) entry which is preliminary data.</text>
</comment>
<gene>
    <name evidence="1" type="ORF">BACPEC_02197</name>
</gene>
<reference evidence="1 2" key="2">
    <citation type="submission" date="2008-11" db="EMBL/GenBank/DDBJ databases">
        <authorList>
            <person name="Fulton L."/>
            <person name="Clifton S."/>
            <person name="Fulton B."/>
            <person name="Xu J."/>
            <person name="Minx P."/>
            <person name="Pepin K.H."/>
            <person name="Johnson M."/>
            <person name="Bhonagiri V."/>
            <person name="Nash W.E."/>
            <person name="Mardis E.R."/>
            <person name="Wilson R.K."/>
        </authorList>
    </citation>
    <scope>NUCLEOTIDE SEQUENCE [LARGE SCALE GENOMIC DNA]</scope>
    <source>
        <strain evidence="1 2">ATCC 43243</strain>
    </source>
</reference>
<name>B7ASY8_9FIRM</name>
<keyword evidence="2" id="KW-1185">Reference proteome</keyword>
<accession>B7ASY8</accession>
<dbReference type="EMBL" id="ABVQ01000036">
    <property type="protein sequence ID" value="EEC57685.1"/>
    <property type="molecule type" value="Genomic_DNA"/>
</dbReference>
<evidence type="ECO:0000313" key="2">
    <source>
        <dbReference type="Proteomes" id="UP000003136"/>
    </source>
</evidence>
<proteinExistence type="predicted"/>
<reference evidence="1 2" key="1">
    <citation type="submission" date="2008-11" db="EMBL/GenBank/DDBJ databases">
        <title>Draft genome sequence of Bacteroides pectinophilus (ATCC 43243).</title>
        <authorList>
            <person name="Sudarsanam P."/>
            <person name="Ley R."/>
            <person name="Guruge J."/>
            <person name="Turnbaugh P.J."/>
            <person name="Mahowald M."/>
            <person name="Liep D."/>
            <person name="Gordon J."/>
        </authorList>
    </citation>
    <scope>NUCLEOTIDE SEQUENCE [LARGE SCALE GENOMIC DNA]</scope>
    <source>
        <strain evidence="1 2">ATCC 43243</strain>
    </source>
</reference>
<evidence type="ECO:0000313" key="1">
    <source>
        <dbReference type="EMBL" id="EEC57685.1"/>
    </source>
</evidence>
<dbReference type="Proteomes" id="UP000003136">
    <property type="component" value="Unassembled WGS sequence"/>
</dbReference>
<organism evidence="1 2">
    <name type="scientific">[Bacteroides] pectinophilus ATCC 43243</name>
    <dbReference type="NCBI Taxonomy" id="483218"/>
    <lineage>
        <taxon>Bacteria</taxon>
        <taxon>Bacillati</taxon>
        <taxon>Bacillota</taxon>
        <taxon>Clostridia</taxon>
        <taxon>Eubacteriales</taxon>
    </lineage>
</organism>